<dbReference type="PANTHER" id="PTHR31346">
    <property type="entry name" value="MULTIPLE ORGANELLAR RNA EDITING FACTOR 2, CHLOROPLASTIC-RELATED-RELATED"/>
    <property type="match status" value="1"/>
</dbReference>
<accession>A0A8S9M011</accession>
<dbReference type="GO" id="GO:0006397">
    <property type="term" value="P:mRNA processing"/>
    <property type="evidence" value="ECO:0007669"/>
    <property type="project" value="UniProtKB-KW"/>
</dbReference>
<sequence>LQEKQGAKAETSPRPLARGAKTENYIFVNNMNLQEMIDCYVQTLAKVVGSEEDAKKRIYSVSCERYLGFGCEIDEETSTKLEGLPGVLFVLPDSYVDPENKDYGAELFVNGEIVQRSPERQRRVEPQPQRAQDRPRYNDRTRYSRRKENTR</sequence>
<evidence type="ECO:0000313" key="5">
    <source>
        <dbReference type="EMBL" id="KAF2611409.1"/>
    </source>
</evidence>
<dbReference type="InterPro" id="IPR054059">
    <property type="entry name" value="MORF/ORRM1/DAG-like_MORF"/>
</dbReference>
<dbReference type="InterPro" id="IPR037045">
    <property type="entry name" value="S8pro/Inhibitor_I9_sf"/>
</dbReference>
<dbReference type="GO" id="GO:0016554">
    <property type="term" value="P:cytidine to uridine editing"/>
    <property type="evidence" value="ECO:0007669"/>
    <property type="project" value="InterPro"/>
</dbReference>
<dbReference type="EMBL" id="QGKY02000089">
    <property type="protein sequence ID" value="KAF2611409.1"/>
    <property type="molecule type" value="Genomic_DNA"/>
</dbReference>
<gene>
    <name evidence="5" type="ORF">F2Q70_00008294</name>
</gene>
<evidence type="ECO:0000256" key="1">
    <source>
        <dbReference type="ARBA" id="ARBA00022664"/>
    </source>
</evidence>
<evidence type="ECO:0000259" key="4">
    <source>
        <dbReference type="Pfam" id="PF21864"/>
    </source>
</evidence>
<feature type="region of interest" description="Disordered" evidence="3">
    <location>
        <begin position="116"/>
        <end position="151"/>
    </location>
</feature>
<evidence type="ECO:0000256" key="2">
    <source>
        <dbReference type="ARBA" id="ARBA00022946"/>
    </source>
</evidence>
<feature type="non-terminal residue" evidence="5">
    <location>
        <position position="1"/>
    </location>
</feature>
<feature type="compositionally biased region" description="Basic and acidic residues" evidence="3">
    <location>
        <begin position="117"/>
        <end position="151"/>
    </location>
</feature>
<organism evidence="5">
    <name type="scientific">Brassica cretica</name>
    <name type="common">Mustard</name>
    <dbReference type="NCBI Taxonomy" id="69181"/>
    <lineage>
        <taxon>Eukaryota</taxon>
        <taxon>Viridiplantae</taxon>
        <taxon>Streptophyta</taxon>
        <taxon>Embryophyta</taxon>
        <taxon>Tracheophyta</taxon>
        <taxon>Spermatophyta</taxon>
        <taxon>Magnoliopsida</taxon>
        <taxon>eudicotyledons</taxon>
        <taxon>Gunneridae</taxon>
        <taxon>Pentapetalae</taxon>
        <taxon>rosids</taxon>
        <taxon>malvids</taxon>
        <taxon>Brassicales</taxon>
        <taxon>Brassicaceae</taxon>
        <taxon>Brassiceae</taxon>
        <taxon>Brassica</taxon>
    </lineage>
</organism>
<feature type="domain" description="MORF/ORRM1/DAG-like MORF" evidence="4">
    <location>
        <begin position="32"/>
        <end position="106"/>
    </location>
</feature>
<keyword evidence="1" id="KW-0507">mRNA processing</keyword>
<protein>
    <recommendedName>
        <fullName evidence="4">MORF/ORRM1/DAG-like MORF domain-containing protein</fullName>
    </recommendedName>
</protein>
<dbReference type="InterPro" id="IPR039206">
    <property type="entry name" value="MORF/ORRM1/DAG-like"/>
</dbReference>
<dbReference type="GO" id="GO:0005739">
    <property type="term" value="C:mitochondrion"/>
    <property type="evidence" value="ECO:0007669"/>
    <property type="project" value="TreeGrafter"/>
</dbReference>
<name>A0A8S9M011_BRACR</name>
<dbReference type="PANTHER" id="PTHR31346:SF35">
    <property type="entry name" value="MULTIPLE ORGANELLAR RNA EDITING FACTOR 2, CHLOROPLASTIC-LIKE"/>
    <property type="match status" value="1"/>
</dbReference>
<evidence type="ECO:0000256" key="3">
    <source>
        <dbReference type="SAM" id="MobiDB-lite"/>
    </source>
</evidence>
<dbReference type="Pfam" id="PF21864">
    <property type="entry name" value="MORF_dom"/>
    <property type="match status" value="1"/>
</dbReference>
<keyword evidence="2" id="KW-0809">Transit peptide</keyword>
<proteinExistence type="predicted"/>
<dbReference type="GO" id="GO:0080156">
    <property type="term" value="P:mitochondrial mRNA modification"/>
    <property type="evidence" value="ECO:0007669"/>
    <property type="project" value="TreeGrafter"/>
</dbReference>
<dbReference type="AlphaFoldDB" id="A0A8S9M011"/>
<reference evidence="5" key="1">
    <citation type="submission" date="2019-12" db="EMBL/GenBank/DDBJ databases">
        <title>Genome sequencing and annotation of Brassica cretica.</title>
        <authorList>
            <person name="Studholme D.J."/>
            <person name="Sarris P.F."/>
        </authorList>
    </citation>
    <scope>NUCLEOTIDE SEQUENCE</scope>
    <source>
        <strain evidence="5">PFS-102/07</strain>
        <tissue evidence="5">Leaf</tissue>
    </source>
</reference>
<dbReference type="Gene3D" id="3.30.70.80">
    <property type="entry name" value="Peptidase S8 propeptide/proteinase inhibitor I9"/>
    <property type="match status" value="1"/>
</dbReference>
<comment type="caution">
    <text evidence="5">The sequence shown here is derived from an EMBL/GenBank/DDBJ whole genome shotgun (WGS) entry which is preliminary data.</text>
</comment>